<gene>
    <name evidence="2" type="ORF">EYF70_03065</name>
    <name evidence="1" type="ORF">GCM10007387_41800</name>
</gene>
<evidence type="ECO:0000313" key="1">
    <source>
        <dbReference type="EMBL" id="GGY55001.1"/>
    </source>
</evidence>
<keyword evidence="3" id="KW-1185">Reference proteome</keyword>
<sequence length="265" mass="28574">MFKELKALDRIQHRALRLAPDQPYHFAAGLMVCPIMAGEVAQVARDYPIVFSRSANGLPMALLGVRQDVNAYVTPDGVWTARYIPVHVRRYPFMLSDSATPGGEGGERAFTVMFDSAAPHLAGLAGAPLFNPAGEPTALLQGVQKLLMTLQRDTVATEKLVQQIDAAGLLVERSLKGQPKNGKPFALEGLRMVDTQKLAECAPETLQELVKSGAMRLVYAHLLSMVNLQDGPLMQSNDRKPAAAQAPAEQAAAQMGDTISFAGLR</sequence>
<dbReference type="EMBL" id="CP036401">
    <property type="protein sequence ID" value="QBH99937.1"/>
    <property type="molecule type" value="Genomic_DNA"/>
</dbReference>
<reference evidence="2 3" key="2">
    <citation type="submission" date="2019-02" db="EMBL/GenBank/DDBJ databases">
        <title>Draft Genome Sequences of Six Type Strains of the Genus Massilia.</title>
        <authorList>
            <person name="Miess H."/>
            <person name="Frediansyhah A."/>
            <person name="Gross H."/>
        </authorList>
    </citation>
    <scope>NUCLEOTIDE SEQUENCE [LARGE SCALE GENOMIC DNA]</scope>
    <source>
        <strain evidence="2 3">DSM 17472</strain>
    </source>
</reference>
<reference evidence="1" key="3">
    <citation type="submission" date="2022-12" db="EMBL/GenBank/DDBJ databases">
        <authorList>
            <person name="Sun Q."/>
            <person name="Kim S."/>
        </authorList>
    </citation>
    <scope>NUCLEOTIDE SEQUENCE</scope>
    <source>
        <strain evidence="1">KCTC 12343</strain>
    </source>
</reference>
<accession>A0A411WTF8</accession>
<name>A0A411WTF8_9BURK</name>
<reference evidence="1" key="1">
    <citation type="journal article" date="2014" name="Int. J. Syst. Evol. Microbiol.">
        <title>Complete genome sequence of Corynebacterium casei LMG S-19264T (=DSM 44701T), isolated from a smear-ripened cheese.</title>
        <authorList>
            <consortium name="US DOE Joint Genome Institute (JGI-PGF)"/>
            <person name="Walter F."/>
            <person name="Albersmeier A."/>
            <person name="Kalinowski J."/>
            <person name="Ruckert C."/>
        </authorList>
    </citation>
    <scope>NUCLEOTIDE SEQUENCE</scope>
    <source>
        <strain evidence="1">KCTC 12343</strain>
    </source>
</reference>
<dbReference type="Proteomes" id="UP000292307">
    <property type="component" value="Chromosome"/>
</dbReference>
<proteinExistence type="predicted"/>
<evidence type="ECO:0000313" key="3">
    <source>
        <dbReference type="Proteomes" id="UP000292307"/>
    </source>
</evidence>
<organism evidence="1 4">
    <name type="scientific">Pseudoduganella albidiflava</name>
    <dbReference type="NCBI Taxonomy" id="321983"/>
    <lineage>
        <taxon>Bacteria</taxon>
        <taxon>Pseudomonadati</taxon>
        <taxon>Pseudomonadota</taxon>
        <taxon>Betaproteobacteria</taxon>
        <taxon>Burkholderiales</taxon>
        <taxon>Oxalobacteraceae</taxon>
        <taxon>Telluria group</taxon>
        <taxon>Pseudoduganella</taxon>
    </lineage>
</organism>
<evidence type="ECO:0000313" key="2">
    <source>
        <dbReference type="EMBL" id="QBH99937.1"/>
    </source>
</evidence>
<evidence type="ECO:0000313" key="4">
    <source>
        <dbReference type="Proteomes" id="UP000628442"/>
    </source>
</evidence>
<dbReference type="OrthoDB" id="9806524at2"/>
<dbReference type="EMBL" id="BMWV01000010">
    <property type="protein sequence ID" value="GGY55001.1"/>
    <property type="molecule type" value="Genomic_DNA"/>
</dbReference>
<dbReference type="Pfam" id="PF07277">
    <property type="entry name" value="SapC"/>
    <property type="match status" value="1"/>
</dbReference>
<dbReference type="Proteomes" id="UP000628442">
    <property type="component" value="Unassembled WGS sequence"/>
</dbReference>
<dbReference type="AlphaFoldDB" id="A0A411WTF8"/>
<dbReference type="InterPro" id="IPR010836">
    <property type="entry name" value="SapC"/>
</dbReference>
<dbReference type="RefSeq" id="WP_131144086.1">
    <property type="nucleotide sequence ID" value="NZ_BMWV01000010.1"/>
</dbReference>
<protein>
    <submittedName>
        <fullName evidence="1">Peptidase</fullName>
    </submittedName>
</protein>